<protein>
    <recommendedName>
        <fullName evidence="3">Carbonic anhydrase</fullName>
    </recommendedName>
</protein>
<dbReference type="AlphaFoldDB" id="A0A1F6FP61"/>
<reference evidence="1 2" key="1">
    <citation type="journal article" date="2016" name="Nat. Commun.">
        <title>Thousands of microbial genomes shed light on interconnected biogeochemical processes in an aquifer system.</title>
        <authorList>
            <person name="Anantharaman K."/>
            <person name="Brown C.T."/>
            <person name="Hug L.A."/>
            <person name="Sharon I."/>
            <person name="Castelle C.J."/>
            <person name="Probst A.J."/>
            <person name="Thomas B.C."/>
            <person name="Singh A."/>
            <person name="Wilkins M.J."/>
            <person name="Karaoz U."/>
            <person name="Brodie E.L."/>
            <person name="Williams K.H."/>
            <person name="Hubbard S.S."/>
            <person name="Banfield J.F."/>
        </authorList>
    </citation>
    <scope>NUCLEOTIDE SEQUENCE [LARGE SCALE GENOMIC DNA]</scope>
</reference>
<comment type="caution">
    <text evidence="1">The sequence shown here is derived from an EMBL/GenBank/DDBJ whole genome shotgun (WGS) entry which is preliminary data.</text>
</comment>
<sequence length="136" mass="16321">MHQIKFIHIICTEPRIQKLYHDYLVKNNLFGEFDTIQYENPILDFLNPNKLDKMIERIKLYQELHGPDKIILFDHLDCGAYKKNGYKFSSFKNEVLKHQENNEKVVEILRRELLDMGVEIKYIKINEQGKAVWINL</sequence>
<evidence type="ECO:0000313" key="1">
    <source>
        <dbReference type="EMBL" id="OGG87648.1"/>
    </source>
</evidence>
<evidence type="ECO:0000313" key="2">
    <source>
        <dbReference type="Proteomes" id="UP000179136"/>
    </source>
</evidence>
<dbReference type="Proteomes" id="UP000179136">
    <property type="component" value="Unassembled WGS sequence"/>
</dbReference>
<dbReference type="Pfam" id="PF20393">
    <property type="entry name" value="Pro_CA_2"/>
    <property type="match status" value="1"/>
</dbReference>
<organism evidence="1 2">
    <name type="scientific">Candidatus Kuenenbacteria bacterium RIFCSPHIGHO2_02_FULL_39_13</name>
    <dbReference type="NCBI Taxonomy" id="1798561"/>
    <lineage>
        <taxon>Bacteria</taxon>
        <taxon>Candidatus Kueneniibacteriota</taxon>
    </lineage>
</organism>
<name>A0A1F6FP61_9BACT</name>
<dbReference type="EMBL" id="MFMW01000003">
    <property type="protein sequence ID" value="OGG87648.1"/>
    <property type="molecule type" value="Genomic_DNA"/>
</dbReference>
<accession>A0A1F6FP61</accession>
<gene>
    <name evidence="1" type="ORF">A3B87_00930</name>
</gene>
<dbReference type="STRING" id="1798561.A3B87_00930"/>
<proteinExistence type="predicted"/>
<dbReference type="InterPro" id="IPR046871">
    <property type="entry name" value="Pro_CA_2"/>
</dbReference>
<evidence type="ECO:0008006" key="3">
    <source>
        <dbReference type="Google" id="ProtNLM"/>
    </source>
</evidence>